<name>A0A382WHP5_9ZZZZ</name>
<accession>A0A382WHP5</accession>
<evidence type="ECO:0008006" key="2">
    <source>
        <dbReference type="Google" id="ProtNLM"/>
    </source>
</evidence>
<evidence type="ECO:0000313" key="1">
    <source>
        <dbReference type="EMBL" id="SVD57611.1"/>
    </source>
</evidence>
<dbReference type="InterPro" id="IPR010869">
    <property type="entry name" value="DUF1501"/>
</dbReference>
<feature type="non-terminal residue" evidence="1">
    <location>
        <position position="97"/>
    </location>
</feature>
<reference evidence="1" key="1">
    <citation type="submission" date="2018-05" db="EMBL/GenBank/DDBJ databases">
        <authorList>
            <person name="Lanie J.A."/>
            <person name="Ng W.-L."/>
            <person name="Kazmierczak K.M."/>
            <person name="Andrzejewski T.M."/>
            <person name="Davidsen T.M."/>
            <person name="Wayne K.J."/>
            <person name="Tettelin H."/>
            <person name="Glass J.I."/>
            <person name="Rusch D."/>
            <person name="Podicherti R."/>
            <person name="Tsui H.-C.T."/>
            <person name="Winkler M.E."/>
        </authorList>
    </citation>
    <scope>NUCLEOTIDE SEQUENCE</scope>
</reference>
<dbReference type="Pfam" id="PF07394">
    <property type="entry name" value="DUF1501"/>
    <property type="match status" value="1"/>
</dbReference>
<organism evidence="1">
    <name type="scientific">marine metagenome</name>
    <dbReference type="NCBI Taxonomy" id="408172"/>
    <lineage>
        <taxon>unclassified sequences</taxon>
        <taxon>metagenomes</taxon>
        <taxon>ecological metagenomes</taxon>
    </lineage>
</organism>
<protein>
    <recommendedName>
        <fullName evidence="2">DUF1501 domain-containing protein</fullName>
    </recommendedName>
</protein>
<proteinExistence type="predicted"/>
<dbReference type="EMBL" id="UINC01159500">
    <property type="protein sequence ID" value="SVD57611.1"/>
    <property type="molecule type" value="Genomic_DNA"/>
</dbReference>
<sequence length="97" mass="10664">MLGNLGGLAGFGSLLHPSIAKQIEEKQKQVCLVWLDGGISQYESWHPLPDSQFAGPFRSIRTSIPGIHFSELMPHTAKIAHKISVIRSMSTMDPNHS</sequence>
<dbReference type="AlphaFoldDB" id="A0A382WHP5"/>
<gene>
    <name evidence="1" type="ORF">METZ01_LOCUS410465</name>
</gene>